<keyword evidence="5" id="KW-1185">Reference proteome</keyword>
<feature type="region of interest" description="Disordered" evidence="2">
    <location>
        <begin position="84"/>
        <end position="116"/>
    </location>
</feature>
<gene>
    <name evidence="4" type="ORF">ACFFQA_19235</name>
</gene>
<evidence type="ECO:0000256" key="2">
    <source>
        <dbReference type="SAM" id="MobiDB-lite"/>
    </source>
</evidence>
<comment type="caution">
    <text evidence="4">The sequence shown here is derived from an EMBL/GenBank/DDBJ whole genome shotgun (WGS) entry which is preliminary data.</text>
</comment>
<accession>A0ABV6A2A9</accession>
<evidence type="ECO:0000313" key="4">
    <source>
        <dbReference type="EMBL" id="MFB9906076.1"/>
    </source>
</evidence>
<dbReference type="Proteomes" id="UP001589693">
    <property type="component" value="Unassembled WGS sequence"/>
</dbReference>
<feature type="domain" description="PPE" evidence="3">
    <location>
        <begin position="11"/>
        <end position="165"/>
    </location>
</feature>
<evidence type="ECO:0000256" key="1">
    <source>
        <dbReference type="ARBA" id="ARBA00010652"/>
    </source>
</evidence>
<feature type="region of interest" description="Disordered" evidence="2">
    <location>
        <begin position="245"/>
        <end position="264"/>
    </location>
</feature>
<dbReference type="Pfam" id="PF00823">
    <property type="entry name" value="PPE"/>
    <property type="match status" value="1"/>
</dbReference>
<comment type="similarity">
    <text evidence="1">Belongs to the mycobacterial PPE family.</text>
</comment>
<dbReference type="RefSeq" id="WP_377853779.1">
    <property type="nucleotide sequence ID" value="NZ_JBHLZU010000018.1"/>
</dbReference>
<name>A0ABV6A2A9_9PSEU</name>
<feature type="region of interest" description="Disordered" evidence="2">
    <location>
        <begin position="306"/>
        <end position="356"/>
    </location>
</feature>
<dbReference type="InterPro" id="IPR000030">
    <property type="entry name" value="PPE_dom"/>
</dbReference>
<evidence type="ECO:0000313" key="5">
    <source>
        <dbReference type="Proteomes" id="UP001589693"/>
    </source>
</evidence>
<dbReference type="Gene3D" id="1.20.1260.20">
    <property type="entry name" value="PPE superfamily"/>
    <property type="match status" value="1"/>
</dbReference>
<organism evidence="4 5">
    <name type="scientific">Allokutzneria oryzae</name>
    <dbReference type="NCBI Taxonomy" id="1378989"/>
    <lineage>
        <taxon>Bacteria</taxon>
        <taxon>Bacillati</taxon>
        <taxon>Actinomycetota</taxon>
        <taxon>Actinomycetes</taxon>
        <taxon>Pseudonocardiales</taxon>
        <taxon>Pseudonocardiaceae</taxon>
        <taxon>Allokutzneria</taxon>
    </lineage>
</organism>
<sequence>MTEELDVNINWLAIPHQKLYDDIHNGPGVAGAHSAEATYRAMEAKFVAIRSRLEQGLRDLKISWEGIAASSAADRIEQFSPWAGHAGEASRSRSSSTTTQMGHYAQARNSMPKPEPVPPMPGGELIKSLAGFLTIPVDRHVHEAVAQQAHLRAAEVMETYSKSSAGTVGGFTAYNPPPEVSVDVPDAPVPAPRPPIGGGGSRPAPRFRGGSTDTSYTSEQSVNAVPVPDDHGGNLDLGGVEQQQAAPMPVTPPPVMGQGASPITAGGAVGTPGGFAGIPMAGNSFGGAGGLGSVGRSAGGASGVPVGGPNNKAMPAPRNAPAGKGAVARGASGKPGQSFMQSALGQAQREEDSEHTRKYSIIEDIVGELPLVAPAVIGEHTDDR</sequence>
<feature type="region of interest" description="Disordered" evidence="2">
    <location>
        <begin position="177"/>
        <end position="239"/>
    </location>
</feature>
<dbReference type="SUPFAM" id="SSF140459">
    <property type="entry name" value="PE/PPE dimer-like"/>
    <property type="match status" value="1"/>
</dbReference>
<protein>
    <submittedName>
        <fullName evidence="4">PPE domain-containing protein</fullName>
    </submittedName>
</protein>
<dbReference type="InterPro" id="IPR038332">
    <property type="entry name" value="PPE_sf"/>
</dbReference>
<evidence type="ECO:0000259" key="3">
    <source>
        <dbReference type="Pfam" id="PF00823"/>
    </source>
</evidence>
<reference evidence="4 5" key="1">
    <citation type="submission" date="2024-09" db="EMBL/GenBank/DDBJ databases">
        <authorList>
            <person name="Sun Q."/>
            <person name="Mori K."/>
        </authorList>
    </citation>
    <scope>NUCLEOTIDE SEQUENCE [LARGE SCALE GENOMIC DNA]</scope>
    <source>
        <strain evidence="4 5">TBRC 7907</strain>
    </source>
</reference>
<proteinExistence type="inferred from homology"/>
<feature type="compositionally biased region" description="Polar residues" evidence="2">
    <location>
        <begin position="211"/>
        <end position="223"/>
    </location>
</feature>
<dbReference type="EMBL" id="JBHLZU010000018">
    <property type="protein sequence ID" value="MFB9906076.1"/>
    <property type="molecule type" value="Genomic_DNA"/>
</dbReference>